<evidence type="ECO:0000313" key="1">
    <source>
        <dbReference type="EMBL" id="KAK7068342.1"/>
    </source>
</evidence>
<organism evidence="1 2">
    <name type="scientific">Halocaridina rubra</name>
    <name type="common">Hawaiian red shrimp</name>
    <dbReference type="NCBI Taxonomy" id="373956"/>
    <lineage>
        <taxon>Eukaryota</taxon>
        <taxon>Metazoa</taxon>
        <taxon>Ecdysozoa</taxon>
        <taxon>Arthropoda</taxon>
        <taxon>Crustacea</taxon>
        <taxon>Multicrustacea</taxon>
        <taxon>Malacostraca</taxon>
        <taxon>Eumalacostraca</taxon>
        <taxon>Eucarida</taxon>
        <taxon>Decapoda</taxon>
        <taxon>Pleocyemata</taxon>
        <taxon>Caridea</taxon>
        <taxon>Atyoidea</taxon>
        <taxon>Atyidae</taxon>
        <taxon>Halocaridina</taxon>
    </lineage>
</organism>
<keyword evidence="2" id="KW-1185">Reference proteome</keyword>
<sequence>MAVLSNQVQIHPSPFVSRGRSLIHTLTATVLQFFYALKKELGGLGLQPGLCSSDHFRIGAKFCSFEMFLQLWKEVIVGGGQVCTEVVYLF</sequence>
<gene>
    <name evidence="1" type="ORF">SK128_028105</name>
</gene>
<dbReference type="AlphaFoldDB" id="A0AAN8WNN7"/>
<dbReference type="Proteomes" id="UP001381693">
    <property type="component" value="Unassembled WGS sequence"/>
</dbReference>
<reference evidence="1 2" key="1">
    <citation type="submission" date="2023-11" db="EMBL/GenBank/DDBJ databases">
        <title>Halocaridina rubra genome assembly.</title>
        <authorList>
            <person name="Smith C."/>
        </authorList>
    </citation>
    <scope>NUCLEOTIDE SEQUENCE [LARGE SCALE GENOMIC DNA]</scope>
    <source>
        <strain evidence="1">EP-1</strain>
        <tissue evidence="1">Whole</tissue>
    </source>
</reference>
<dbReference type="EMBL" id="JAXCGZ010017296">
    <property type="protein sequence ID" value="KAK7068342.1"/>
    <property type="molecule type" value="Genomic_DNA"/>
</dbReference>
<accession>A0AAN8WNN7</accession>
<comment type="caution">
    <text evidence="1">The sequence shown here is derived from an EMBL/GenBank/DDBJ whole genome shotgun (WGS) entry which is preliminary data.</text>
</comment>
<evidence type="ECO:0000313" key="2">
    <source>
        <dbReference type="Proteomes" id="UP001381693"/>
    </source>
</evidence>
<proteinExistence type="predicted"/>
<protein>
    <submittedName>
        <fullName evidence="1">Uncharacterized protein</fullName>
    </submittedName>
</protein>
<name>A0AAN8WNN7_HALRR</name>